<protein>
    <recommendedName>
        <fullName evidence="4">Major facilitator superfamily (MFS) profile domain-containing protein</fullName>
    </recommendedName>
</protein>
<reference evidence="3" key="1">
    <citation type="journal article" date="2018" name="Nat. Microbiol.">
        <title>Leveraging single-cell genomics to expand the fungal tree of life.</title>
        <authorList>
            <person name="Ahrendt S.R."/>
            <person name="Quandt C.A."/>
            <person name="Ciobanu D."/>
            <person name="Clum A."/>
            <person name="Salamov A."/>
            <person name="Andreopoulos B."/>
            <person name="Cheng J.F."/>
            <person name="Woyke T."/>
            <person name="Pelin A."/>
            <person name="Henrissat B."/>
            <person name="Reynolds N.K."/>
            <person name="Benny G.L."/>
            <person name="Smith M.E."/>
            <person name="James T.Y."/>
            <person name="Grigoriev I.V."/>
        </authorList>
    </citation>
    <scope>NUCLEOTIDE SEQUENCE [LARGE SCALE GENOMIC DNA]</scope>
    <source>
        <strain evidence="3">RSA 468</strain>
    </source>
</reference>
<evidence type="ECO:0000313" key="2">
    <source>
        <dbReference type="EMBL" id="RKP35790.1"/>
    </source>
</evidence>
<proteinExistence type="predicted"/>
<feature type="transmembrane region" description="Helical" evidence="1">
    <location>
        <begin position="12"/>
        <end position="29"/>
    </location>
</feature>
<sequence>MAISLLSTQTQVWILSLVYFFTGGSYYTLMGMGGGGLADSSVSSNANTALYVCAAVTGFLAGTVNNLFGPRIACFLGGVAIAL</sequence>
<keyword evidence="1" id="KW-0472">Membrane</keyword>
<feature type="transmembrane region" description="Helical" evidence="1">
    <location>
        <begin position="49"/>
        <end position="68"/>
    </location>
</feature>
<dbReference type="EMBL" id="ML002788">
    <property type="protein sequence ID" value="RKP35790.1"/>
    <property type="molecule type" value="Genomic_DNA"/>
</dbReference>
<keyword evidence="3" id="KW-1185">Reference proteome</keyword>
<gene>
    <name evidence="2" type="ORF">BJ085DRAFT_35454</name>
</gene>
<dbReference type="AlphaFoldDB" id="A0A4P9ZTD7"/>
<keyword evidence="1" id="KW-1133">Transmembrane helix</keyword>
<evidence type="ECO:0000256" key="1">
    <source>
        <dbReference type="SAM" id="Phobius"/>
    </source>
</evidence>
<evidence type="ECO:0008006" key="4">
    <source>
        <dbReference type="Google" id="ProtNLM"/>
    </source>
</evidence>
<accession>A0A4P9ZTD7</accession>
<dbReference type="Proteomes" id="UP000268162">
    <property type="component" value="Unassembled WGS sequence"/>
</dbReference>
<name>A0A4P9ZTD7_9FUNG</name>
<organism evidence="2 3">
    <name type="scientific">Dimargaris cristalligena</name>
    <dbReference type="NCBI Taxonomy" id="215637"/>
    <lineage>
        <taxon>Eukaryota</taxon>
        <taxon>Fungi</taxon>
        <taxon>Fungi incertae sedis</taxon>
        <taxon>Zoopagomycota</taxon>
        <taxon>Kickxellomycotina</taxon>
        <taxon>Dimargaritomycetes</taxon>
        <taxon>Dimargaritales</taxon>
        <taxon>Dimargaritaceae</taxon>
        <taxon>Dimargaris</taxon>
    </lineage>
</organism>
<keyword evidence="1" id="KW-0812">Transmembrane</keyword>
<feature type="non-terminal residue" evidence="2">
    <location>
        <position position="83"/>
    </location>
</feature>
<evidence type="ECO:0000313" key="3">
    <source>
        <dbReference type="Proteomes" id="UP000268162"/>
    </source>
</evidence>